<accession>A0A2P2LCD7</accession>
<dbReference type="SUPFAM" id="SSF52172">
    <property type="entry name" value="CheY-like"/>
    <property type="match status" value="1"/>
</dbReference>
<keyword evidence="2" id="KW-0805">Transcription regulation</keyword>
<dbReference type="SMART" id="SM00448">
    <property type="entry name" value="REC"/>
    <property type="match status" value="1"/>
</dbReference>
<dbReference type="CDD" id="cd17582">
    <property type="entry name" value="psREC_PRR"/>
    <property type="match status" value="1"/>
</dbReference>
<evidence type="ECO:0000313" key="8">
    <source>
        <dbReference type="EMBL" id="MBX15634.1"/>
    </source>
</evidence>
<keyword evidence="6" id="KW-0812">Transmembrane</keyword>
<dbReference type="InterPro" id="IPR001789">
    <property type="entry name" value="Sig_transdc_resp-reg_receiver"/>
</dbReference>
<keyword evidence="3" id="KW-0804">Transcription</keyword>
<dbReference type="Gene3D" id="3.40.50.2300">
    <property type="match status" value="1"/>
</dbReference>
<dbReference type="InterPro" id="IPR045279">
    <property type="entry name" value="ARR-like"/>
</dbReference>
<feature type="transmembrane region" description="Helical" evidence="6">
    <location>
        <begin position="642"/>
        <end position="671"/>
    </location>
</feature>
<dbReference type="GO" id="GO:0000160">
    <property type="term" value="P:phosphorelay signal transduction system"/>
    <property type="evidence" value="ECO:0007669"/>
    <property type="project" value="UniProtKB-KW"/>
</dbReference>
<dbReference type="EMBL" id="GGEC01035150">
    <property type="protein sequence ID" value="MBX15634.1"/>
    <property type="molecule type" value="Transcribed_RNA"/>
</dbReference>
<evidence type="ECO:0000256" key="6">
    <source>
        <dbReference type="SAM" id="Phobius"/>
    </source>
</evidence>
<proteinExistence type="predicted"/>
<evidence type="ECO:0000256" key="2">
    <source>
        <dbReference type="ARBA" id="ARBA00023015"/>
    </source>
</evidence>
<protein>
    <submittedName>
        <fullName evidence="8">Two-component response regulator-like APRR5 isoform X1</fullName>
    </submittedName>
</protein>
<feature type="domain" description="Response regulatory" evidence="7">
    <location>
        <begin position="65"/>
        <end position="183"/>
    </location>
</feature>
<dbReference type="PROSITE" id="PS50110">
    <property type="entry name" value="RESPONSE_REGULATORY"/>
    <property type="match status" value="1"/>
</dbReference>
<reference evidence="8" key="1">
    <citation type="submission" date="2018-02" db="EMBL/GenBank/DDBJ databases">
        <title>Rhizophora mucronata_Transcriptome.</title>
        <authorList>
            <person name="Meera S.P."/>
            <person name="Sreeshan A."/>
            <person name="Augustine A."/>
        </authorList>
    </citation>
    <scope>NUCLEOTIDE SEQUENCE</scope>
    <source>
        <tissue evidence="8">Leaf</tissue>
    </source>
</reference>
<sequence length="681" mass="75826">MGEAAVNGIQEELEERIEEVREEKTESETAGENADNNENKEKKRKKMEGGAASGLLRLFPKMALRVLLVESDDSTRQIIAALLRKCSYRVAAVPNGLKAWEILKRRPHNVDLILAEVDLPSISGYALLTLIMEHETCKNVPVIMMSSEDSISTVYKCMLRGAADYLVKPIRRNELRNLWQHVWRRQSSLVAGNCPQDESVGQDNIEATSGNNGINNHSRGDIACSQRSKRYIEKENDDQDSAHSGQGEFWSNDLKMRRDDVHSKVRKKLLVHERGAEGSAMAVCNNVNKIAVDKGIEVGHERSNANVACEAVGDNGILVPSCREAIDFMGTCINQNVSSNPVKSKFDSSSQSNLSLNRCHPSGFDIELMEERHNIGRSHASAFMPYSSRTLEPQGSTLASVCNQKESVADSERNLSNNVSFCHSNYPDSALGTQRKVVSLATGQTKENAASCHQRRVFEFPIQIPMQGLTFNTLYTSYGSVYSPLSCKQSSSSQMPSPVSACQQDTQFKVNSFHQSNFESDPAKPHDQIGQNASEFTNCTSQKQDYKLDCLDKQGHISPATDQSANSSFCNGATSHLNSRGYGSTFGSNGNVDQAAIIRAVAESKNDLTDTTNSHRSIQREAALTKFRLKRKERCYEKKVHYISLISAIYFAVIFTMFIQLLLCPLLLWVYTCMSVWERRK</sequence>
<dbReference type="InterPro" id="IPR011006">
    <property type="entry name" value="CheY-like_superfamily"/>
</dbReference>
<organism evidence="8">
    <name type="scientific">Rhizophora mucronata</name>
    <name type="common">Asiatic mangrove</name>
    <dbReference type="NCBI Taxonomy" id="61149"/>
    <lineage>
        <taxon>Eukaryota</taxon>
        <taxon>Viridiplantae</taxon>
        <taxon>Streptophyta</taxon>
        <taxon>Embryophyta</taxon>
        <taxon>Tracheophyta</taxon>
        <taxon>Spermatophyta</taxon>
        <taxon>Magnoliopsida</taxon>
        <taxon>eudicotyledons</taxon>
        <taxon>Gunneridae</taxon>
        <taxon>Pentapetalae</taxon>
        <taxon>rosids</taxon>
        <taxon>fabids</taxon>
        <taxon>Malpighiales</taxon>
        <taxon>Rhizophoraceae</taxon>
        <taxon>Rhizophora</taxon>
    </lineage>
</organism>
<evidence type="ECO:0000256" key="1">
    <source>
        <dbReference type="ARBA" id="ARBA00023012"/>
    </source>
</evidence>
<evidence type="ECO:0000259" key="7">
    <source>
        <dbReference type="PROSITE" id="PS50110"/>
    </source>
</evidence>
<name>A0A2P2LCD7_RHIMU</name>
<dbReference type="Pfam" id="PF00072">
    <property type="entry name" value="Response_reg"/>
    <property type="match status" value="1"/>
</dbReference>
<dbReference type="GO" id="GO:0009736">
    <property type="term" value="P:cytokinin-activated signaling pathway"/>
    <property type="evidence" value="ECO:0007669"/>
    <property type="project" value="InterPro"/>
</dbReference>
<keyword evidence="6" id="KW-1133">Transmembrane helix</keyword>
<keyword evidence="6" id="KW-0472">Membrane</keyword>
<keyword evidence="1" id="KW-0902">Two-component regulatory system</keyword>
<comment type="caution">
    <text evidence="4">Lacks conserved residue(s) required for the propagation of feature annotation.</text>
</comment>
<feature type="region of interest" description="Disordered" evidence="5">
    <location>
        <begin position="1"/>
        <end position="47"/>
    </location>
</feature>
<feature type="compositionally biased region" description="Basic and acidic residues" evidence="5">
    <location>
        <begin position="18"/>
        <end position="27"/>
    </location>
</feature>
<evidence type="ECO:0000256" key="5">
    <source>
        <dbReference type="SAM" id="MobiDB-lite"/>
    </source>
</evidence>
<evidence type="ECO:0000256" key="3">
    <source>
        <dbReference type="ARBA" id="ARBA00023163"/>
    </source>
</evidence>
<dbReference type="AlphaFoldDB" id="A0A2P2LCD7"/>
<dbReference type="PANTHER" id="PTHR43874">
    <property type="entry name" value="TWO-COMPONENT RESPONSE REGULATOR"/>
    <property type="match status" value="1"/>
</dbReference>
<dbReference type="PANTHER" id="PTHR43874:SF95">
    <property type="entry name" value="TWO-COMPONENT RESPONSE REGULATOR-LIKE APRR5"/>
    <property type="match status" value="1"/>
</dbReference>
<evidence type="ECO:0000256" key="4">
    <source>
        <dbReference type="PROSITE-ProRule" id="PRU00169"/>
    </source>
</evidence>